<evidence type="ECO:0000313" key="1">
    <source>
        <dbReference type="EMBL" id="MQN84959.1"/>
    </source>
</evidence>
<dbReference type="Pfam" id="PF19888">
    <property type="entry name" value="DUF6361"/>
    <property type="match status" value="1"/>
</dbReference>
<dbReference type="RefSeq" id="WP_153119497.1">
    <property type="nucleotide sequence ID" value="NZ_VZCC01000103.1"/>
</dbReference>
<dbReference type="InterPro" id="IPR045941">
    <property type="entry name" value="DUF6361"/>
</dbReference>
<accession>A0AA90ZXQ6</accession>
<evidence type="ECO:0000313" key="2">
    <source>
        <dbReference type="Proteomes" id="UP000421408"/>
    </source>
</evidence>
<dbReference type="Proteomes" id="UP000421408">
    <property type="component" value="Unassembled WGS sequence"/>
</dbReference>
<reference evidence="2" key="1">
    <citation type="submission" date="2019-09" db="EMBL/GenBank/DDBJ databases">
        <title>Distinct polysaccharide growth profiles of human intestinal Prevotella copri isolates.</title>
        <authorList>
            <person name="Fehlner-Peach H."/>
            <person name="Magnabosco C."/>
            <person name="Raghavan V."/>
            <person name="Scher J.U."/>
            <person name="Tett A."/>
            <person name="Cox L.M."/>
            <person name="Gottsegen C."/>
            <person name="Watters A."/>
            <person name="Wiltshire- Gordon J.D."/>
            <person name="Segata N."/>
            <person name="Bonneau R."/>
            <person name="Littman D.R."/>
        </authorList>
    </citation>
    <scope>NUCLEOTIDE SEQUENCE [LARGE SCALE GENOMIC DNA]</scope>
    <source>
        <strain evidence="2">iAA108</strain>
    </source>
</reference>
<sequence length="135" mass="15081">MKLGFINFSSEEQLKMHQVIQAIQEHQAIDELGLGRIRDAFSNKLFPGISTLHNRAKYYAILPSLFLEAEKGIYKSANEVRAKVLNLEIKLTRQLLRGTEPANNWGITGSSVIDAAEAENSFSIKVPIVVPKVVF</sequence>
<gene>
    <name evidence="1" type="ORF">F7D74_13465</name>
</gene>
<protein>
    <submittedName>
        <fullName evidence="1">Uncharacterized protein</fullName>
    </submittedName>
</protein>
<dbReference type="AlphaFoldDB" id="A0AA90ZXQ6"/>
<proteinExistence type="predicted"/>
<dbReference type="EMBL" id="VZCC01000103">
    <property type="protein sequence ID" value="MQN84959.1"/>
    <property type="molecule type" value="Genomic_DNA"/>
</dbReference>
<organism evidence="1 2">
    <name type="scientific">Segatella copri</name>
    <dbReference type="NCBI Taxonomy" id="165179"/>
    <lineage>
        <taxon>Bacteria</taxon>
        <taxon>Pseudomonadati</taxon>
        <taxon>Bacteroidota</taxon>
        <taxon>Bacteroidia</taxon>
        <taxon>Bacteroidales</taxon>
        <taxon>Prevotellaceae</taxon>
        <taxon>Segatella</taxon>
    </lineage>
</organism>
<name>A0AA90ZXQ6_9BACT</name>
<comment type="caution">
    <text evidence="1">The sequence shown here is derived from an EMBL/GenBank/DDBJ whole genome shotgun (WGS) entry which is preliminary data.</text>
</comment>